<accession>A0A329B5Y1</accession>
<sequence>MQSQLRVAPRTTGKVSEYALSREAQALVLKQADIARAESRRVNDALIDTNASKWRYSTTLVKG</sequence>
<gene>
    <name evidence="1" type="ORF">BX591_1533</name>
</gene>
<dbReference type="EMBL" id="QLTK01000053">
    <property type="protein sequence ID" value="RAS15804.1"/>
    <property type="molecule type" value="Genomic_DNA"/>
</dbReference>
<reference evidence="1 2" key="1">
    <citation type="submission" date="2018-06" db="EMBL/GenBank/DDBJ databases">
        <title>Genomic Encyclopedia of Type Strains, Phase III (KMG-III): the genomes of soil and plant-associated and newly described type strains.</title>
        <authorList>
            <person name="Whitman W."/>
        </authorList>
    </citation>
    <scope>NUCLEOTIDE SEQUENCE [LARGE SCALE GENOMIC DNA]</scope>
    <source>
        <strain evidence="1 2">LMG 23644</strain>
    </source>
</reference>
<name>A0A329B5Y1_9BURK</name>
<dbReference type="RefSeq" id="WP_111935902.1">
    <property type="nucleotide sequence ID" value="NZ_CADFFP010000051.1"/>
</dbReference>
<dbReference type="Proteomes" id="UP000248918">
    <property type="component" value="Unassembled WGS sequence"/>
</dbReference>
<proteinExistence type="predicted"/>
<dbReference type="OrthoDB" id="9010323at2"/>
<organism evidence="1 2">
    <name type="scientific">Paraburkholderia bryophila</name>
    <dbReference type="NCBI Taxonomy" id="420952"/>
    <lineage>
        <taxon>Bacteria</taxon>
        <taxon>Pseudomonadati</taxon>
        <taxon>Pseudomonadota</taxon>
        <taxon>Betaproteobacteria</taxon>
        <taxon>Burkholderiales</taxon>
        <taxon>Burkholderiaceae</taxon>
        <taxon>Paraburkholderia</taxon>
    </lineage>
</organism>
<comment type="caution">
    <text evidence="1">The sequence shown here is derived from an EMBL/GenBank/DDBJ whole genome shotgun (WGS) entry which is preliminary data.</text>
</comment>
<dbReference type="AlphaFoldDB" id="A0A329B5Y1"/>
<protein>
    <submittedName>
        <fullName evidence="1">Uncharacterized protein</fullName>
    </submittedName>
</protein>
<evidence type="ECO:0000313" key="2">
    <source>
        <dbReference type="Proteomes" id="UP000248918"/>
    </source>
</evidence>
<evidence type="ECO:0000313" key="1">
    <source>
        <dbReference type="EMBL" id="RAS15804.1"/>
    </source>
</evidence>